<comment type="caution">
    <text evidence="2">The sequence shown here is derived from an EMBL/GenBank/DDBJ whole genome shotgun (WGS) entry which is preliminary data.</text>
</comment>
<keyword evidence="3" id="KW-1185">Reference proteome</keyword>
<dbReference type="EMBL" id="JAIWOZ010000005">
    <property type="protein sequence ID" value="KAH6605096.1"/>
    <property type="molecule type" value="Genomic_DNA"/>
</dbReference>
<feature type="region of interest" description="Disordered" evidence="1">
    <location>
        <begin position="1"/>
        <end position="34"/>
    </location>
</feature>
<dbReference type="AlphaFoldDB" id="A0A9P8QFN8"/>
<name>A0A9P8QFN8_9HYPO</name>
<sequence length="76" mass="8017">MALDMDLDQLLTATDESAAGASDEPAIPESDAVPAGWHAVVTSSSPEEGQNNYGAQRNSLCAVDRIQPFCSKGYNM</sequence>
<accession>A0A9P8QFN8</accession>
<evidence type="ECO:0000313" key="2">
    <source>
        <dbReference type="EMBL" id="KAH6605096.1"/>
    </source>
</evidence>
<protein>
    <submittedName>
        <fullName evidence="2">Uncharacterized protein</fullName>
    </submittedName>
</protein>
<evidence type="ECO:0000313" key="3">
    <source>
        <dbReference type="Proteomes" id="UP000827724"/>
    </source>
</evidence>
<gene>
    <name evidence="2" type="ORF">Trco_006803</name>
</gene>
<dbReference type="Proteomes" id="UP000827724">
    <property type="component" value="Unassembled WGS sequence"/>
</dbReference>
<proteinExistence type="predicted"/>
<evidence type="ECO:0000256" key="1">
    <source>
        <dbReference type="SAM" id="MobiDB-lite"/>
    </source>
</evidence>
<organism evidence="2 3">
    <name type="scientific">Trichoderma cornu-damae</name>
    <dbReference type="NCBI Taxonomy" id="654480"/>
    <lineage>
        <taxon>Eukaryota</taxon>
        <taxon>Fungi</taxon>
        <taxon>Dikarya</taxon>
        <taxon>Ascomycota</taxon>
        <taxon>Pezizomycotina</taxon>
        <taxon>Sordariomycetes</taxon>
        <taxon>Hypocreomycetidae</taxon>
        <taxon>Hypocreales</taxon>
        <taxon>Hypocreaceae</taxon>
        <taxon>Trichoderma</taxon>
    </lineage>
</organism>
<reference evidence="2" key="1">
    <citation type="submission" date="2021-08" db="EMBL/GenBank/DDBJ databases">
        <title>Chromosome-Level Trichoderma cornu-damae using Hi-C Data.</title>
        <authorList>
            <person name="Kim C.S."/>
        </authorList>
    </citation>
    <scope>NUCLEOTIDE SEQUENCE</scope>
    <source>
        <strain evidence="2">KA19-0412C</strain>
    </source>
</reference>